<keyword evidence="3" id="KW-1185">Reference proteome</keyword>
<name>A0A8S0PKU7_OLEEU</name>
<evidence type="ECO:0000313" key="3">
    <source>
        <dbReference type="Proteomes" id="UP000594638"/>
    </source>
</evidence>
<feature type="compositionally biased region" description="Basic and acidic residues" evidence="1">
    <location>
        <begin position="45"/>
        <end position="60"/>
    </location>
</feature>
<comment type="caution">
    <text evidence="2">The sequence shown here is derived from an EMBL/GenBank/DDBJ whole genome shotgun (WGS) entry which is preliminary data.</text>
</comment>
<dbReference type="AlphaFoldDB" id="A0A8S0PKU7"/>
<dbReference type="EMBL" id="CACTIH010000110">
    <property type="protein sequence ID" value="CAA2954272.1"/>
    <property type="molecule type" value="Genomic_DNA"/>
</dbReference>
<feature type="region of interest" description="Disordered" evidence="1">
    <location>
        <begin position="45"/>
        <end position="67"/>
    </location>
</feature>
<sequence length="67" mass="7779">MVREKLVVEEKKRKELKTELSAKSEKIVEELPWAIDVEMEELKPEVKEKESAIKDEEKKGPQGIMAL</sequence>
<gene>
    <name evidence="2" type="ORF">OLEA9_A110546</name>
</gene>
<evidence type="ECO:0000256" key="1">
    <source>
        <dbReference type="SAM" id="MobiDB-lite"/>
    </source>
</evidence>
<reference evidence="2 3" key="1">
    <citation type="submission" date="2019-12" db="EMBL/GenBank/DDBJ databases">
        <authorList>
            <person name="Alioto T."/>
            <person name="Alioto T."/>
            <person name="Gomez Garrido J."/>
        </authorList>
    </citation>
    <scope>NUCLEOTIDE SEQUENCE [LARGE SCALE GENOMIC DNA]</scope>
</reference>
<proteinExistence type="predicted"/>
<organism evidence="2 3">
    <name type="scientific">Olea europaea subsp. europaea</name>
    <dbReference type="NCBI Taxonomy" id="158383"/>
    <lineage>
        <taxon>Eukaryota</taxon>
        <taxon>Viridiplantae</taxon>
        <taxon>Streptophyta</taxon>
        <taxon>Embryophyta</taxon>
        <taxon>Tracheophyta</taxon>
        <taxon>Spermatophyta</taxon>
        <taxon>Magnoliopsida</taxon>
        <taxon>eudicotyledons</taxon>
        <taxon>Gunneridae</taxon>
        <taxon>Pentapetalae</taxon>
        <taxon>asterids</taxon>
        <taxon>lamiids</taxon>
        <taxon>Lamiales</taxon>
        <taxon>Oleaceae</taxon>
        <taxon>Oleeae</taxon>
        <taxon>Olea</taxon>
    </lineage>
</organism>
<dbReference type="Gramene" id="OE9A110546T1">
    <property type="protein sequence ID" value="OE9A110546C1"/>
    <property type="gene ID" value="OE9A110546"/>
</dbReference>
<protein>
    <submittedName>
        <fullName evidence="2">Uncharacterized protein</fullName>
    </submittedName>
</protein>
<evidence type="ECO:0000313" key="2">
    <source>
        <dbReference type="EMBL" id="CAA2954272.1"/>
    </source>
</evidence>
<dbReference type="Proteomes" id="UP000594638">
    <property type="component" value="Unassembled WGS sequence"/>
</dbReference>
<accession>A0A8S0PKU7</accession>